<proteinExistence type="predicted"/>
<dbReference type="InterPro" id="IPR019734">
    <property type="entry name" value="TPR_rpt"/>
</dbReference>
<feature type="repeat" description="TPR" evidence="1">
    <location>
        <begin position="37"/>
        <end position="70"/>
    </location>
</feature>
<organism evidence="2 3">
    <name type="scientific">Actinomadura rudentiformis</name>
    <dbReference type="NCBI Taxonomy" id="359158"/>
    <lineage>
        <taxon>Bacteria</taxon>
        <taxon>Bacillati</taxon>
        <taxon>Actinomycetota</taxon>
        <taxon>Actinomycetes</taxon>
        <taxon>Streptosporangiales</taxon>
        <taxon>Thermomonosporaceae</taxon>
        <taxon>Actinomadura</taxon>
    </lineage>
</organism>
<comment type="caution">
    <text evidence="2">The sequence shown here is derived from an EMBL/GenBank/DDBJ whole genome shotgun (WGS) entry which is preliminary data.</text>
</comment>
<evidence type="ECO:0000313" key="3">
    <source>
        <dbReference type="Proteomes" id="UP000468735"/>
    </source>
</evidence>
<dbReference type="SUPFAM" id="SSF48452">
    <property type="entry name" value="TPR-like"/>
    <property type="match status" value="1"/>
</dbReference>
<accession>A0A6H9YLX7</accession>
<dbReference type="Proteomes" id="UP000468735">
    <property type="component" value="Unassembled WGS sequence"/>
</dbReference>
<evidence type="ECO:0000313" key="2">
    <source>
        <dbReference type="EMBL" id="KAB2344156.1"/>
    </source>
</evidence>
<keyword evidence="3" id="KW-1185">Reference proteome</keyword>
<gene>
    <name evidence="2" type="ORF">F8566_32290</name>
</gene>
<dbReference type="OrthoDB" id="9799122at2"/>
<dbReference type="AlphaFoldDB" id="A0A6H9YLX7"/>
<keyword evidence="1" id="KW-0802">TPR repeat</keyword>
<dbReference type="Gene3D" id="1.25.40.10">
    <property type="entry name" value="Tetratricopeptide repeat domain"/>
    <property type="match status" value="1"/>
</dbReference>
<evidence type="ECO:0000256" key="1">
    <source>
        <dbReference type="PROSITE-ProRule" id="PRU00339"/>
    </source>
</evidence>
<dbReference type="InterPro" id="IPR011990">
    <property type="entry name" value="TPR-like_helical_dom_sf"/>
</dbReference>
<dbReference type="PROSITE" id="PS50005">
    <property type="entry name" value="TPR"/>
    <property type="match status" value="1"/>
</dbReference>
<dbReference type="EMBL" id="WBMT01000017">
    <property type="protein sequence ID" value="KAB2344156.1"/>
    <property type="molecule type" value="Genomic_DNA"/>
</dbReference>
<dbReference type="RefSeq" id="WP_151565785.1">
    <property type="nucleotide sequence ID" value="NZ_WBMT01000017.1"/>
</dbReference>
<reference evidence="2 3" key="1">
    <citation type="submission" date="2019-09" db="EMBL/GenBank/DDBJ databases">
        <title>Actinomadura physcomitrii sp. nov., a novel actinomycete isolated from moss [Physcomitrium sphaericum (Ludw) Fuernr].</title>
        <authorList>
            <person name="Zhuang X."/>
            <person name="Liu C."/>
        </authorList>
    </citation>
    <scope>NUCLEOTIDE SEQUENCE [LARGE SCALE GENOMIC DNA]</scope>
    <source>
        <strain evidence="2 3">HMC1</strain>
    </source>
</reference>
<sequence length="118" mass="13121">MTTYEDYQRATMFFDAKDYISAARILTPIVAADPSNRAAVELLGRAYFHSAQLSRAEEAFRRLVELDPGNGWAYEALARSLERQSRHDEAARHRKLAQAMGADTSTEIEVSVTAGNLA</sequence>
<dbReference type="Pfam" id="PF13432">
    <property type="entry name" value="TPR_16"/>
    <property type="match status" value="1"/>
</dbReference>
<name>A0A6H9YLX7_9ACTN</name>
<protein>
    <submittedName>
        <fullName evidence="2">Tetratricopeptide repeat protein</fullName>
    </submittedName>
</protein>